<organism evidence="2 3">
    <name type="scientific">Puccinia sorghi</name>
    <dbReference type="NCBI Taxonomy" id="27349"/>
    <lineage>
        <taxon>Eukaryota</taxon>
        <taxon>Fungi</taxon>
        <taxon>Dikarya</taxon>
        <taxon>Basidiomycota</taxon>
        <taxon>Pucciniomycotina</taxon>
        <taxon>Pucciniomycetes</taxon>
        <taxon>Pucciniales</taxon>
        <taxon>Pucciniaceae</taxon>
        <taxon>Puccinia</taxon>
    </lineage>
</organism>
<evidence type="ECO:0000313" key="2">
    <source>
        <dbReference type="EMBL" id="KNZ44488.1"/>
    </source>
</evidence>
<dbReference type="AlphaFoldDB" id="A0A0L6U7K0"/>
<gene>
    <name evidence="2" type="ORF">VP01_910g7</name>
</gene>
<feature type="region of interest" description="Disordered" evidence="1">
    <location>
        <begin position="78"/>
        <end position="119"/>
    </location>
</feature>
<feature type="region of interest" description="Disordered" evidence="1">
    <location>
        <begin position="537"/>
        <end position="565"/>
    </location>
</feature>
<accession>A0A0L6U7K0</accession>
<feature type="compositionally biased region" description="Basic and acidic residues" evidence="1">
    <location>
        <begin position="99"/>
        <end position="117"/>
    </location>
</feature>
<dbReference type="Proteomes" id="UP000037035">
    <property type="component" value="Unassembled WGS sequence"/>
</dbReference>
<comment type="caution">
    <text evidence="2">The sequence shown here is derived from an EMBL/GenBank/DDBJ whole genome shotgun (WGS) entry which is preliminary data.</text>
</comment>
<evidence type="ECO:0008006" key="4">
    <source>
        <dbReference type="Google" id="ProtNLM"/>
    </source>
</evidence>
<protein>
    <recommendedName>
        <fullName evidence="4">Reverse transcriptase Ty1/copia-type domain-containing protein</fullName>
    </recommendedName>
</protein>
<feature type="compositionally biased region" description="Polar residues" evidence="1">
    <location>
        <begin position="78"/>
        <end position="91"/>
    </location>
</feature>
<dbReference type="VEuPathDB" id="FungiDB:VP01_910g7"/>
<sequence length="675" mass="75512">MSGKYVSNLPTIEFKNVNHSSLYSPSELLHKSLEFSACEACAVSKITQGSFHNCHFRATKPFEELHFWARDMNVSDNKQMRSTQAKHNANQPEGEDEVEKNKERKVSENEKERTDLRHKTRESGTNVGWLFFYHDQLGLTSVLGPISPLSHEGHKYFLTIVNSCTRFCSAIPIKHKNEFTEVIAQAVGLEAKRIGYFPSGHSSGHWSNQNCLLMSTSKLIQPKRHYTNIGAKGLLGTLIGYNDKLLSYKILGNDGRIINTEHLNFLDLPSSKTSSFDDEDLPILNEDGSDLSPESIESDPETPEELSKSISEEEELNADEEVAASLALNPSRTLRDRTAKVKFTKYSYLTSDPTSFKRAMQFEQKIAWSAATDEEIQNIEGHDVWEDQYEEPKSYLKTVWIFKINLSTLSSAEQKKACLCIQGFLQIPVYGRSWLFHPQMQAPFIFFHVDDIIVICNDLPGVSPSGGLSSASAPLYIPQLAIYHLNHNIHQLQFASFEDDQIEFNPFLKELEIELRSQTEAVKKIAESSQTLVVSQIPGATNNGASSEKKKGKRSGCQNGRHNPEVQHTTEECCHLHPEKCVAFHKAALERVKARFGPKASLSLKSGFADLIIFNSGASSHFLRDRAYFHTLSPTSLSVFGANGAPIPILVFGPATIPTVLGPLNLSLAYYSPRL</sequence>
<feature type="compositionally biased region" description="Polar residues" evidence="1">
    <location>
        <begin position="537"/>
        <end position="546"/>
    </location>
</feature>
<proteinExistence type="predicted"/>
<evidence type="ECO:0000313" key="3">
    <source>
        <dbReference type="Proteomes" id="UP000037035"/>
    </source>
</evidence>
<keyword evidence="3" id="KW-1185">Reference proteome</keyword>
<evidence type="ECO:0000256" key="1">
    <source>
        <dbReference type="SAM" id="MobiDB-lite"/>
    </source>
</evidence>
<dbReference type="EMBL" id="LAVV01014727">
    <property type="protein sequence ID" value="KNZ44488.1"/>
    <property type="molecule type" value="Genomic_DNA"/>
</dbReference>
<reference evidence="2 3" key="1">
    <citation type="submission" date="2015-08" db="EMBL/GenBank/DDBJ databases">
        <title>Next Generation Sequencing and Analysis of the Genome of Puccinia sorghi L Schw, the Causal Agent of Maize Common Rust.</title>
        <authorList>
            <person name="Rochi L."/>
            <person name="Burguener G."/>
            <person name="Darino M."/>
            <person name="Turjanski A."/>
            <person name="Kreff E."/>
            <person name="Dieguez M.J."/>
            <person name="Sacco F."/>
        </authorList>
    </citation>
    <scope>NUCLEOTIDE SEQUENCE [LARGE SCALE GENOMIC DNA]</scope>
    <source>
        <strain evidence="2 3">RO10H11247</strain>
    </source>
</reference>
<feature type="region of interest" description="Disordered" evidence="1">
    <location>
        <begin position="273"/>
        <end position="320"/>
    </location>
</feature>
<name>A0A0L6U7K0_9BASI</name>